<dbReference type="InterPro" id="IPR028325">
    <property type="entry name" value="VG_K_chnl"/>
</dbReference>
<keyword evidence="12" id="KW-0175">Coiled coil</keyword>
<dbReference type="EMBL" id="JAUSUZ010000001">
    <property type="protein sequence ID" value="MDQ0365153.1"/>
    <property type="molecule type" value="Genomic_DNA"/>
</dbReference>
<dbReference type="Gene3D" id="1.20.120.350">
    <property type="entry name" value="Voltage-gated potassium channels. Chain C"/>
    <property type="match status" value="1"/>
</dbReference>
<evidence type="ECO:0000256" key="1">
    <source>
        <dbReference type="ARBA" id="ARBA00004141"/>
    </source>
</evidence>
<dbReference type="GO" id="GO:0008076">
    <property type="term" value="C:voltage-gated potassium channel complex"/>
    <property type="evidence" value="ECO:0007669"/>
    <property type="project" value="InterPro"/>
</dbReference>
<feature type="transmembrane region" description="Helical" evidence="13">
    <location>
        <begin position="49"/>
        <end position="69"/>
    </location>
</feature>
<proteinExistence type="predicted"/>
<dbReference type="Proteomes" id="UP001240236">
    <property type="component" value="Unassembled WGS sequence"/>
</dbReference>
<dbReference type="RefSeq" id="WP_307237433.1">
    <property type="nucleotide sequence ID" value="NZ_JAUSUZ010000001.1"/>
</dbReference>
<keyword evidence="5" id="KW-0631">Potassium channel</keyword>
<keyword evidence="6" id="KW-0851">Voltage-gated channel</keyword>
<feature type="transmembrane region" description="Helical" evidence="13">
    <location>
        <begin position="181"/>
        <end position="206"/>
    </location>
</feature>
<comment type="subcellular location">
    <subcellularLocation>
        <location evidence="1">Membrane</location>
        <topology evidence="1">Multi-pass membrane protein</topology>
    </subcellularLocation>
</comment>
<comment type="caution">
    <text evidence="15">The sequence shown here is derived from an EMBL/GenBank/DDBJ whole genome shotgun (WGS) entry which is preliminary data.</text>
</comment>
<evidence type="ECO:0000256" key="13">
    <source>
        <dbReference type="SAM" id="Phobius"/>
    </source>
</evidence>
<evidence type="ECO:0000256" key="5">
    <source>
        <dbReference type="ARBA" id="ARBA00022826"/>
    </source>
</evidence>
<evidence type="ECO:0000256" key="9">
    <source>
        <dbReference type="ARBA" id="ARBA00023065"/>
    </source>
</evidence>
<keyword evidence="8 13" id="KW-1133">Transmembrane helix</keyword>
<keyword evidence="9" id="KW-0406">Ion transport</keyword>
<keyword evidence="10 13" id="KW-0472">Membrane</keyword>
<dbReference type="PANTHER" id="PTHR11537">
    <property type="entry name" value="VOLTAGE-GATED POTASSIUM CHANNEL"/>
    <property type="match status" value="1"/>
</dbReference>
<feature type="transmembrane region" description="Helical" evidence="13">
    <location>
        <begin position="119"/>
        <end position="139"/>
    </location>
</feature>
<organism evidence="15 16">
    <name type="scientific">Catenuloplanes indicus</name>
    <dbReference type="NCBI Taxonomy" id="137267"/>
    <lineage>
        <taxon>Bacteria</taxon>
        <taxon>Bacillati</taxon>
        <taxon>Actinomycetota</taxon>
        <taxon>Actinomycetes</taxon>
        <taxon>Micromonosporales</taxon>
        <taxon>Micromonosporaceae</taxon>
        <taxon>Catenuloplanes</taxon>
    </lineage>
</organism>
<evidence type="ECO:0000256" key="7">
    <source>
        <dbReference type="ARBA" id="ARBA00022958"/>
    </source>
</evidence>
<sequence length="259" mass="28486">MEKSAGRRLDRWERIGAYHLTTLSVLFIAVYAIPILWPGLDPRWQHICQIANLVIWALFGADYLIRLVLAPHRRRYLRSHWFDLLVLVVPVVRPLRALRLVFALKVLNQCAETLTRGRLAVYVGGTTVLLVAVAALAVLDAERGQPDSTIQTYPEALWWAVVTITTVGYGDFAPATAEGRLVALAMMIGGIGLLGFVTGSVTSWIVDRIAAGEAAEQATRQDVSSLLDEIRRLRDEVADLRGMVATGTPPPPDNSSPRA</sequence>
<dbReference type="GO" id="GO:0001508">
    <property type="term" value="P:action potential"/>
    <property type="evidence" value="ECO:0007669"/>
    <property type="project" value="TreeGrafter"/>
</dbReference>
<evidence type="ECO:0000313" key="15">
    <source>
        <dbReference type="EMBL" id="MDQ0365153.1"/>
    </source>
</evidence>
<reference evidence="15 16" key="1">
    <citation type="submission" date="2023-07" db="EMBL/GenBank/DDBJ databases">
        <title>Sequencing the genomes of 1000 actinobacteria strains.</title>
        <authorList>
            <person name="Klenk H.-P."/>
        </authorList>
    </citation>
    <scope>NUCLEOTIDE SEQUENCE [LARGE SCALE GENOMIC DNA]</scope>
    <source>
        <strain evidence="15 16">DSM 44709</strain>
    </source>
</reference>
<dbReference type="Pfam" id="PF00520">
    <property type="entry name" value="Ion_trans"/>
    <property type="match status" value="1"/>
</dbReference>
<accession>A0AAE3VW84</accession>
<dbReference type="Gene3D" id="1.20.5.110">
    <property type="match status" value="1"/>
</dbReference>
<name>A0AAE3VW84_9ACTN</name>
<evidence type="ECO:0000256" key="3">
    <source>
        <dbReference type="ARBA" id="ARBA00022538"/>
    </source>
</evidence>
<feature type="transmembrane region" description="Helical" evidence="13">
    <location>
        <begin position="151"/>
        <end position="169"/>
    </location>
</feature>
<evidence type="ECO:0000256" key="2">
    <source>
        <dbReference type="ARBA" id="ARBA00022448"/>
    </source>
</evidence>
<evidence type="ECO:0000256" key="11">
    <source>
        <dbReference type="ARBA" id="ARBA00023303"/>
    </source>
</evidence>
<dbReference type="InterPro" id="IPR027359">
    <property type="entry name" value="Volt_channel_dom_sf"/>
</dbReference>
<evidence type="ECO:0000256" key="10">
    <source>
        <dbReference type="ARBA" id="ARBA00023136"/>
    </source>
</evidence>
<dbReference type="PANTHER" id="PTHR11537:SF254">
    <property type="entry name" value="POTASSIUM VOLTAGE-GATED CHANNEL PROTEIN SHAB"/>
    <property type="match status" value="1"/>
</dbReference>
<keyword evidence="3" id="KW-0633">Potassium transport</keyword>
<evidence type="ECO:0000256" key="8">
    <source>
        <dbReference type="ARBA" id="ARBA00022989"/>
    </source>
</evidence>
<feature type="coiled-coil region" evidence="12">
    <location>
        <begin position="216"/>
        <end position="243"/>
    </location>
</feature>
<feature type="transmembrane region" description="Helical" evidence="13">
    <location>
        <begin position="20"/>
        <end position="37"/>
    </location>
</feature>
<keyword evidence="16" id="KW-1185">Reference proteome</keyword>
<feature type="domain" description="Ion transport" evidence="14">
    <location>
        <begin position="21"/>
        <end position="203"/>
    </location>
</feature>
<protein>
    <submittedName>
        <fullName evidence="15">Voltage-gated potassium channel</fullName>
    </submittedName>
</protein>
<dbReference type="Gene3D" id="1.10.287.70">
    <property type="match status" value="1"/>
</dbReference>
<keyword evidence="4 13" id="KW-0812">Transmembrane</keyword>
<dbReference type="SUPFAM" id="SSF81324">
    <property type="entry name" value="Voltage-gated potassium channels"/>
    <property type="match status" value="1"/>
</dbReference>
<evidence type="ECO:0000256" key="6">
    <source>
        <dbReference type="ARBA" id="ARBA00022882"/>
    </source>
</evidence>
<keyword evidence="11 15" id="KW-0407">Ion channel</keyword>
<evidence type="ECO:0000259" key="14">
    <source>
        <dbReference type="Pfam" id="PF00520"/>
    </source>
</evidence>
<evidence type="ECO:0000256" key="4">
    <source>
        <dbReference type="ARBA" id="ARBA00022692"/>
    </source>
</evidence>
<evidence type="ECO:0000313" key="16">
    <source>
        <dbReference type="Proteomes" id="UP001240236"/>
    </source>
</evidence>
<keyword evidence="2" id="KW-0813">Transport</keyword>
<dbReference type="InterPro" id="IPR005821">
    <property type="entry name" value="Ion_trans_dom"/>
</dbReference>
<dbReference type="GO" id="GO:0005249">
    <property type="term" value="F:voltage-gated potassium channel activity"/>
    <property type="evidence" value="ECO:0007669"/>
    <property type="project" value="InterPro"/>
</dbReference>
<keyword evidence="7" id="KW-0630">Potassium</keyword>
<dbReference type="AlphaFoldDB" id="A0AAE3VW84"/>
<evidence type="ECO:0000256" key="12">
    <source>
        <dbReference type="SAM" id="Coils"/>
    </source>
</evidence>
<gene>
    <name evidence="15" type="ORF">J2S42_001822</name>
</gene>